<dbReference type="PROSITE" id="PS50011">
    <property type="entry name" value="PROTEIN_KINASE_DOM"/>
    <property type="match status" value="1"/>
</dbReference>
<protein>
    <recommendedName>
        <fullName evidence="5">Protein kinase domain-containing protein</fullName>
    </recommendedName>
</protein>
<feature type="domain" description="Protein kinase" evidence="5">
    <location>
        <begin position="738"/>
        <end position="1026"/>
    </location>
</feature>
<dbReference type="Gene3D" id="1.10.510.10">
    <property type="entry name" value="Transferase(Phosphotransferase) domain 1"/>
    <property type="match status" value="1"/>
</dbReference>
<keyword evidence="1" id="KW-0067">ATP-binding</keyword>
<dbReference type="InterPro" id="IPR017441">
    <property type="entry name" value="Protein_kinase_ATP_BS"/>
</dbReference>
<evidence type="ECO:0000313" key="6">
    <source>
        <dbReference type="EMBL" id="GIL59169.1"/>
    </source>
</evidence>
<feature type="compositionally biased region" description="Gly residues" evidence="2">
    <location>
        <begin position="368"/>
        <end position="379"/>
    </location>
</feature>
<evidence type="ECO:0000256" key="4">
    <source>
        <dbReference type="SAM" id="SignalP"/>
    </source>
</evidence>
<feature type="region of interest" description="Disordered" evidence="2">
    <location>
        <begin position="367"/>
        <end position="390"/>
    </location>
</feature>
<dbReference type="Proteomes" id="UP000747399">
    <property type="component" value="Unassembled WGS sequence"/>
</dbReference>
<dbReference type="Pfam" id="PF00069">
    <property type="entry name" value="Pkinase"/>
    <property type="match status" value="1"/>
</dbReference>
<dbReference type="Gene3D" id="3.30.200.20">
    <property type="entry name" value="Phosphorylase Kinase, domain 1"/>
    <property type="match status" value="1"/>
</dbReference>
<keyword evidence="3" id="KW-0472">Membrane</keyword>
<dbReference type="PROSITE" id="PS00107">
    <property type="entry name" value="PROTEIN_KINASE_ATP"/>
    <property type="match status" value="1"/>
</dbReference>
<name>A0A8J4BDA1_9CHLO</name>
<keyword evidence="1" id="KW-0547">Nucleotide-binding</keyword>
<dbReference type="InterPro" id="IPR000719">
    <property type="entry name" value="Prot_kinase_dom"/>
</dbReference>
<dbReference type="InterPro" id="IPR001245">
    <property type="entry name" value="Ser-Thr/Tyr_kinase_cat_dom"/>
</dbReference>
<dbReference type="PROSITE" id="PS51257">
    <property type="entry name" value="PROKAR_LIPOPROTEIN"/>
    <property type="match status" value="1"/>
</dbReference>
<evidence type="ECO:0000256" key="2">
    <source>
        <dbReference type="SAM" id="MobiDB-lite"/>
    </source>
</evidence>
<keyword evidence="7" id="KW-1185">Reference proteome</keyword>
<dbReference type="SUPFAM" id="SSF56112">
    <property type="entry name" value="Protein kinase-like (PK-like)"/>
    <property type="match status" value="1"/>
</dbReference>
<comment type="caution">
    <text evidence="6">The sequence shown here is derived from an EMBL/GenBank/DDBJ whole genome shotgun (WGS) entry which is preliminary data.</text>
</comment>
<sequence length="1026" mass="106611">MQSRTAYVLVSLSACLSFLRVASGGGTATVSTTRDLLAAFGNISVHTIFLNDTLVLDGSIWNTSAGVSANITRSLTLTAGPNHLFSKTYVLLDFNNLDALFSLAPGCLLRFVGLEIRNHLERRGTFIKPLRQSVGAFVEFRSCVLRRHAGFPAAAEVINLLATHRPETPDGGRTVQECVVHQNLSYSTTGSTARVNVAEAVWLGNFATVVAEDSSLAFQGHQYGGYTYIAVQSYDVADSVVPQSCLDTAPGDKCLLILLQQLEPPSLPSSPSSLPTTTSRWPHSAEIMVACIAAAAAVLALAVVLAGLVLARRRCSSSQRSRNPYCRCWALLPKHLALAFSRHRSSKNAGCDAVPAAEGCDAAAPNVGSGGGGGGGGGLVSDSLLDGEEEQRRRWRRRRLRGADDEGVEAPLPPSDHCYSLSRGPPNLFVAVAAMEGTSAVAATAAAGPGAASWNTAITAQPRSAVASYAPRDAAGGARAAVTATATIGGSSNASGDHSCVFLGLDPGQRLPHGSVSVMEQPQDVGFTSRRCGRLSTGVATSLTSSPSYQQPLSLRGLGVTVGASGCGRSASVSGNGDGVGVSGSGYDDLLQRGPRGNRTTPHTRYGSGVNSEDFTRDRGYSGSDDGVGHRQYSWYGNGDGSVGGDGHARDDGHRQSVSDSNSELDPAASFNVEYESGGGGGGPSAAVRTGAAGLAAVTAAFAELDGSSKRKTVSELGGLSIPNSQPANQHSINAPQLRLEGVLGCGSWGTVYRGTWNGIAVAVKTLVFSAAADDDARRRALREATLSASVSHPNIISIYSAEMEPLPGGQWCSRPVGLPATALAAVGAGGRLLDGFVPPPPPTAATAAAASPSPLQTAKRRLSASAIGEGSGSSDGAGGGGAAIMDWRLYIIQEFADAGPLAEVYGDLDLWPVPGAPNLPSVVALALGIASALSYLHSKRIIHGDLNPNNVLLKRDSRESSGLVVKVADFGLSVMLPKNRSHLSNLRMGTMFYVCPTVVMKVRHVTTLYDMFLRRRTNLRCLLML</sequence>
<organism evidence="6 7">
    <name type="scientific">Volvox africanus</name>
    <dbReference type="NCBI Taxonomy" id="51714"/>
    <lineage>
        <taxon>Eukaryota</taxon>
        <taxon>Viridiplantae</taxon>
        <taxon>Chlorophyta</taxon>
        <taxon>core chlorophytes</taxon>
        <taxon>Chlorophyceae</taxon>
        <taxon>CS clade</taxon>
        <taxon>Chlamydomonadales</taxon>
        <taxon>Volvocaceae</taxon>
        <taxon>Volvox</taxon>
    </lineage>
</organism>
<dbReference type="InterPro" id="IPR051681">
    <property type="entry name" value="Ser/Thr_Kinases-Pseudokinases"/>
</dbReference>
<dbReference type="GO" id="GO:0004674">
    <property type="term" value="F:protein serine/threonine kinase activity"/>
    <property type="evidence" value="ECO:0007669"/>
    <property type="project" value="TreeGrafter"/>
</dbReference>
<dbReference type="Pfam" id="PF07714">
    <property type="entry name" value="PK_Tyr_Ser-Thr"/>
    <property type="match status" value="1"/>
</dbReference>
<evidence type="ECO:0000313" key="7">
    <source>
        <dbReference type="Proteomes" id="UP000747399"/>
    </source>
</evidence>
<dbReference type="AlphaFoldDB" id="A0A8J4BDA1"/>
<reference evidence="6" key="1">
    <citation type="journal article" date="2021" name="Proc. Natl. Acad. Sci. U.S.A.">
        <title>Three genomes in the algal genus Volvox reveal the fate of a haploid sex-determining region after a transition to homothallism.</title>
        <authorList>
            <person name="Yamamoto K."/>
            <person name="Hamaji T."/>
            <person name="Kawai-Toyooka H."/>
            <person name="Matsuzaki R."/>
            <person name="Takahashi F."/>
            <person name="Nishimura Y."/>
            <person name="Kawachi M."/>
            <person name="Noguchi H."/>
            <person name="Minakuchi Y."/>
            <person name="Umen J.G."/>
            <person name="Toyoda A."/>
            <person name="Nozaki H."/>
        </authorList>
    </citation>
    <scope>NUCLEOTIDE SEQUENCE</scope>
    <source>
        <strain evidence="6">NIES-3780</strain>
    </source>
</reference>
<keyword evidence="3" id="KW-0812">Transmembrane</keyword>
<keyword evidence="4" id="KW-0732">Signal</keyword>
<feature type="binding site" evidence="1">
    <location>
        <position position="765"/>
    </location>
    <ligand>
        <name>ATP</name>
        <dbReference type="ChEBI" id="CHEBI:30616"/>
    </ligand>
</feature>
<gene>
    <name evidence="6" type="ORF">Vafri_14080</name>
</gene>
<feature type="region of interest" description="Disordered" evidence="2">
    <location>
        <begin position="570"/>
        <end position="666"/>
    </location>
</feature>
<feature type="signal peptide" evidence="4">
    <location>
        <begin position="1"/>
        <end position="24"/>
    </location>
</feature>
<feature type="chain" id="PRO_5035278546" description="Protein kinase domain-containing protein" evidence="4">
    <location>
        <begin position="25"/>
        <end position="1026"/>
    </location>
</feature>
<evidence type="ECO:0000256" key="1">
    <source>
        <dbReference type="PROSITE-ProRule" id="PRU10141"/>
    </source>
</evidence>
<proteinExistence type="predicted"/>
<keyword evidence="3" id="KW-1133">Transmembrane helix</keyword>
<dbReference type="PANTHER" id="PTHR44329:SF214">
    <property type="entry name" value="PROTEIN KINASE DOMAIN-CONTAINING PROTEIN"/>
    <property type="match status" value="1"/>
</dbReference>
<dbReference type="InterPro" id="IPR011009">
    <property type="entry name" value="Kinase-like_dom_sf"/>
</dbReference>
<feature type="transmembrane region" description="Helical" evidence="3">
    <location>
        <begin position="287"/>
        <end position="311"/>
    </location>
</feature>
<feature type="compositionally biased region" description="Basic and acidic residues" evidence="2">
    <location>
        <begin position="647"/>
        <end position="657"/>
    </location>
</feature>
<dbReference type="GO" id="GO:0005524">
    <property type="term" value="F:ATP binding"/>
    <property type="evidence" value="ECO:0007669"/>
    <property type="project" value="UniProtKB-UniRule"/>
</dbReference>
<accession>A0A8J4BDA1</accession>
<evidence type="ECO:0000256" key="3">
    <source>
        <dbReference type="SAM" id="Phobius"/>
    </source>
</evidence>
<feature type="compositionally biased region" description="Polar residues" evidence="2">
    <location>
        <begin position="598"/>
        <end position="613"/>
    </location>
</feature>
<evidence type="ECO:0000259" key="5">
    <source>
        <dbReference type="PROSITE" id="PS50011"/>
    </source>
</evidence>
<dbReference type="EMBL" id="BNCO01000033">
    <property type="protein sequence ID" value="GIL59169.1"/>
    <property type="molecule type" value="Genomic_DNA"/>
</dbReference>
<dbReference type="PANTHER" id="PTHR44329">
    <property type="entry name" value="SERINE/THREONINE-PROTEIN KINASE TNNI3K-RELATED"/>
    <property type="match status" value="1"/>
</dbReference>